<dbReference type="Gene3D" id="3.40.50.880">
    <property type="match status" value="1"/>
</dbReference>
<dbReference type="InterPro" id="IPR027417">
    <property type="entry name" value="P-loop_NTPase"/>
</dbReference>
<reference evidence="3 4" key="1">
    <citation type="submission" date="2017-05" db="EMBL/GenBank/DDBJ databases">
        <title>Host range expansion of the Methanosphaera genus to humans and monogastric animals involves recent and extensive reduction in genome content.</title>
        <authorList>
            <person name="Hoedt E.C."/>
            <person name="Volmer J.G."/>
            <person name="Parks D.H."/>
            <person name="Rosewarne C.P."/>
            <person name="Denman S.E."/>
            <person name="Mcsweeney C.S."/>
            <person name="O Cuiv P."/>
            <person name="Hugenholtz P."/>
            <person name="Tyson G.W."/>
            <person name="Morrison M."/>
        </authorList>
    </citation>
    <scope>NUCLEOTIDE SEQUENCE [LARGE SCALE GENOMIC DNA]</scope>
    <source>
        <strain evidence="3 4">PA5</strain>
    </source>
</reference>
<evidence type="ECO:0000313" key="3">
    <source>
        <dbReference type="EMBL" id="RAP03698.1"/>
    </source>
</evidence>
<dbReference type="AlphaFoldDB" id="A0A328QAK8"/>
<dbReference type="PANTHER" id="PTHR43873">
    <property type="entry name" value="COBYRINATE A,C-DIAMIDE SYNTHASE"/>
    <property type="match status" value="1"/>
</dbReference>
<dbReference type="SUPFAM" id="SSF52540">
    <property type="entry name" value="P-loop containing nucleoside triphosphate hydrolases"/>
    <property type="match status" value="1"/>
</dbReference>
<organism evidence="3 4">
    <name type="scientific">Methanosphaera stadtmanae</name>
    <dbReference type="NCBI Taxonomy" id="2317"/>
    <lineage>
        <taxon>Archaea</taxon>
        <taxon>Methanobacteriati</taxon>
        <taxon>Methanobacteriota</taxon>
        <taxon>Methanomada group</taxon>
        <taxon>Methanobacteria</taxon>
        <taxon>Methanobacteriales</taxon>
        <taxon>Methanobacteriaceae</taxon>
        <taxon>Methanosphaera</taxon>
    </lineage>
</organism>
<evidence type="ECO:0000313" key="4">
    <source>
        <dbReference type="Proteomes" id="UP000248557"/>
    </source>
</evidence>
<gene>
    <name evidence="3" type="ORF">CA615_00880</name>
</gene>
<name>A0A328QAK8_9EURY</name>
<accession>A0A328QAK8</accession>
<dbReference type="Pfam" id="PF13500">
    <property type="entry name" value="AAA_26"/>
    <property type="match status" value="1"/>
</dbReference>
<dbReference type="InterPro" id="IPR029062">
    <property type="entry name" value="Class_I_gatase-like"/>
</dbReference>
<protein>
    <recommendedName>
        <fullName evidence="2">CobB/CobQ-like glutamine amidotransferase domain-containing protein</fullName>
    </recommendedName>
</protein>
<dbReference type="PROSITE" id="PS51274">
    <property type="entry name" value="GATASE_COBBQ"/>
    <property type="match status" value="1"/>
</dbReference>
<dbReference type="PANTHER" id="PTHR43873:SF2">
    <property type="entry name" value="COBYRIC ACID SYNTHASE"/>
    <property type="match status" value="1"/>
</dbReference>
<dbReference type="GO" id="GO:0042242">
    <property type="term" value="F:cobyrinic acid a,c-diamide synthase activity"/>
    <property type="evidence" value="ECO:0007669"/>
    <property type="project" value="InterPro"/>
</dbReference>
<evidence type="ECO:0000259" key="2">
    <source>
        <dbReference type="Pfam" id="PF07685"/>
    </source>
</evidence>
<keyword evidence="1" id="KW-0315">Glutamine amidotransferase</keyword>
<dbReference type="Gene3D" id="3.40.50.300">
    <property type="entry name" value="P-loop containing nucleotide triphosphate hydrolases"/>
    <property type="match status" value="1"/>
</dbReference>
<feature type="domain" description="CobB/CobQ-like glutamine amidotransferase" evidence="2">
    <location>
        <begin position="34"/>
        <end position="200"/>
    </location>
</feature>
<proteinExistence type="predicted"/>
<dbReference type="Proteomes" id="UP000248557">
    <property type="component" value="Unassembled WGS sequence"/>
</dbReference>
<evidence type="ECO:0000256" key="1">
    <source>
        <dbReference type="ARBA" id="ARBA00022962"/>
    </source>
</evidence>
<comment type="caution">
    <text evidence="3">The sequence shown here is derived from an EMBL/GenBank/DDBJ whole genome shotgun (WGS) entry which is preliminary data.</text>
</comment>
<dbReference type="NCBIfam" id="NF004921">
    <property type="entry name" value="PRK06278.1"/>
    <property type="match status" value="1"/>
</dbReference>
<dbReference type="InterPro" id="IPR004484">
    <property type="entry name" value="CbiA/CobB_synth"/>
</dbReference>
<dbReference type="EMBL" id="NGJK01000011">
    <property type="protein sequence ID" value="RAP03698.1"/>
    <property type="molecule type" value="Genomic_DNA"/>
</dbReference>
<dbReference type="CDD" id="cd03109">
    <property type="entry name" value="DTBS"/>
    <property type="match status" value="1"/>
</dbReference>
<dbReference type="Pfam" id="PF07685">
    <property type="entry name" value="GATase_3"/>
    <property type="match status" value="1"/>
</dbReference>
<sequence>MTKIGILEVEGVLTLYEHFGYLPTDVVKSNGRLENGKKAHEELDGIIIPGGTILESESMTGEVEEEINLINDDDGFILGMCAGFQVLGKHTNVGRNSPVPIIRKGMGLLDVTFEPFINTNKVNADIVDDNTLFTKNLKDTTVSGFHCHTYGRIESNDKNVIYSNIQRSNYRYKPERVLSGVSNKKGNILGTTVHCLLDNNPQIVNNILEYLDATNEYEDIKQRNKKLQSKVFSEIGVDTNNMAPLREKHPEVPPMIMLMGTGSESGKTFLASGIVGALREKGIHTYVIKTGPDIRDLSPSLYVNKEKLEDYASIQISNIGWTPLEKIIEQVKNKGYDLVLVEGVMSAATGLLNKKTPYSTAEIAYAGNIPVIMVSSVSKGGIETAAIDIEAHINLLNKMDVKTAGVILNKTYDEGIVEHVSEFLSNKSGIPEDNIWSIGKAKVENKGQVPEDYLQLETFTKAAMDVVKEYVDVTKIMDLAKVPEFRGYLSYEEICDLYKK</sequence>
<dbReference type="RefSeq" id="WP_112149283.1">
    <property type="nucleotide sequence ID" value="NZ_NGJK01000011.1"/>
</dbReference>
<dbReference type="PROSITE" id="PS51273">
    <property type="entry name" value="GATASE_TYPE_1"/>
    <property type="match status" value="1"/>
</dbReference>
<dbReference type="InterPro" id="IPR011698">
    <property type="entry name" value="GATase_3"/>
</dbReference>
<dbReference type="SUPFAM" id="SSF52317">
    <property type="entry name" value="Class I glutamine amidotransferase-like"/>
    <property type="match status" value="1"/>
</dbReference>